<evidence type="ECO:0000313" key="1">
    <source>
        <dbReference type="EMBL" id="WQJ53221.1"/>
    </source>
</evidence>
<evidence type="ECO:0000313" key="2">
    <source>
        <dbReference type="Proteomes" id="UP001349343"/>
    </source>
</evidence>
<proteinExistence type="predicted"/>
<keyword evidence="2" id="KW-1185">Reference proteome</keyword>
<sequence>MNNTLYEKLISNISESLWNTLKEEYHVLRTFDNVVDDIYNDFINERGRIYGLRFTGWKLNIDTSECIKEDENIESDLFSIYVNWQKDFSTDIRGIDIKLDEHMVIINANVIQGFNIKTIKSIFHHEFVHVKHMYRYKGKNIIMNDKNMSSDISNTFDINEEQFAFIKKVLYMFSPTEIQARINQQYRLVIDMSNDEIYDISKDTNVVQSLIEYHKKTNLYDLTILDFVELDRNNIVINKTDYILLLNIIGFYLHQKHILKNDIKESAIKKIISNNTCTDIDITNAKKVRSNVRHLMKGYIDKLSKQICYALNQKQYQEFVLDKENNWEK</sequence>
<protein>
    <recommendedName>
        <fullName evidence="3">Peptidase</fullName>
    </recommendedName>
</protein>
<organism evidence="1 2">
    <name type="scientific">phage Lak_Megaphage_RVC_JS4_GC31</name>
    <dbReference type="NCBI Taxonomy" id="3109228"/>
    <lineage>
        <taxon>Viruses</taxon>
        <taxon>Duplodnaviria</taxon>
        <taxon>Heunggongvirae</taxon>
        <taxon>Uroviricota</taxon>
        <taxon>Caudoviricetes</taxon>
        <taxon>Caudoviricetes code 15 clade</taxon>
    </lineage>
</organism>
<reference evidence="1 2" key="1">
    <citation type="submission" date="2023-11" db="EMBL/GenBank/DDBJ databases">
        <authorList>
            <person name="Cook R."/>
            <person name="Crisci M."/>
            <person name="Pye H."/>
            <person name="Adriaenssens E."/>
            <person name="Santini J."/>
        </authorList>
    </citation>
    <scope>NUCLEOTIDE SEQUENCE [LARGE SCALE GENOMIC DNA]</scope>
    <source>
        <strain evidence="1">Lak_Megaphage_RVC_JS4_GC31</strain>
    </source>
</reference>
<dbReference type="Proteomes" id="UP001349343">
    <property type="component" value="Segment"/>
</dbReference>
<accession>A0ABZ0Z2D0</accession>
<dbReference type="EMBL" id="OR769222">
    <property type="protein sequence ID" value="WQJ53221.1"/>
    <property type="molecule type" value="Genomic_DNA"/>
</dbReference>
<evidence type="ECO:0008006" key="3">
    <source>
        <dbReference type="Google" id="ProtNLM"/>
    </source>
</evidence>
<name>A0ABZ0Z2D0_9CAUD</name>